<dbReference type="SUPFAM" id="SSF52980">
    <property type="entry name" value="Restriction endonuclease-like"/>
    <property type="match status" value="1"/>
</dbReference>
<feature type="region of interest" description="Disordered" evidence="16">
    <location>
        <begin position="876"/>
        <end position="962"/>
    </location>
</feature>
<keyword evidence="9" id="KW-0234">DNA repair</keyword>
<feature type="domain" description="UvrD-like helicase ATP-binding" evidence="17">
    <location>
        <begin position="23"/>
        <end position="467"/>
    </location>
</feature>
<evidence type="ECO:0000256" key="3">
    <source>
        <dbReference type="ARBA" id="ARBA00022763"/>
    </source>
</evidence>
<evidence type="ECO:0000313" key="20">
    <source>
        <dbReference type="Proteomes" id="UP001155027"/>
    </source>
</evidence>
<keyword evidence="3" id="KW-0227">DNA damage</keyword>
<evidence type="ECO:0000256" key="12">
    <source>
        <dbReference type="ARBA" id="ARBA00034808"/>
    </source>
</evidence>
<dbReference type="GO" id="GO:0005524">
    <property type="term" value="F:ATP binding"/>
    <property type="evidence" value="ECO:0007669"/>
    <property type="project" value="UniProtKB-UniRule"/>
</dbReference>
<dbReference type="Pfam" id="PF00580">
    <property type="entry name" value="UvrD-helicase"/>
    <property type="match status" value="1"/>
</dbReference>
<keyword evidence="10" id="KW-0413">Isomerase</keyword>
<keyword evidence="8" id="KW-0238">DNA-binding</keyword>
<dbReference type="Gene3D" id="3.90.320.10">
    <property type="match status" value="1"/>
</dbReference>
<dbReference type="GO" id="GO:0000725">
    <property type="term" value="P:recombinational repair"/>
    <property type="evidence" value="ECO:0007669"/>
    <property type="project" value="TreeGrafter"/>
</dbReference>
<dbReference type="GO" id="GO:0003677">
    <property type="term" value="F:DNA binding"/>
    <property type="evidence" value="ECO:0007669"/>
    <property type="project" value="UniProtKB-KW"/>
</dbReference>
<sequence length="1141" mass="126460">MSAPHSASSTYDDTAVRRRIGPWQEDDVPTLSAFEPDTNFFVRAAAGSGKTTALVARMVALVRSGVPVEDLTAITFTRKAAGEMSKRFYEELRRAQTALPAEGPQRRRVTAALRDAQQAFIGTIHAFCARLLRERPIAADLPPGFVAGLEDREERELRDRAWQDYLQTVRADRPARMEALTSLGLEPEDLDAYFERLCEHPELDPYVNAPDTVPDLTQAAAAVRAELDAWQARRPDALPEGRDDAMQAFDRAEKLIAQTGVETPAQRAELLELFAGVADEESADVTLKCWRGPHTDAYDWARTLRDEHLPALVRDVVQPALRRWRAYVHEEVVAFVRPAVERFASLRQAEGRLTFHDLLACTRDLLRDHPGLRTTIQERHPRLLVDEFQDTDPLQAELLFYLTSRNPTETTWTDCRPLPGSLFIVGDDKQSIYRFRRADMEVFEAVGERIEDTGGEAVTLTKNFRSLDVICDWCDAAFEALFDDAALMDRQATYTPFDPQRTTERDVDGVWRINLDKVRGNWGTDIAAQDAGRIARFIQGARDGGRSGRGANRHGAIFAGGADYSDFLILTRTKSRLSVYAEALAERGIPYTVTGSEDLGEAAELKALVDLLTCALRPDDEVACVAYLKGPLVGASDDDLYRFSRAGGEFGRMHEPVPASVLEALPHETAQRFEEAFGHLRAARRRLHEQRPGVAIEQLIDDLGLLAGAAHPPDAAEGSLRAGRVLRTITYVQDLAAQGLGWAEVLDELQRVVDGEEEVDGMTLETGGDDAVRVMNVHQAKGLEAPVVFLADPYSRSSGPSVRRHLRREAGELVAPIVQGSGYRERVTHPPLGWERPVDGRDESFRESEERHEAAEERRLLYVAATRAQNLLVVSTYPEKPDDGPWAPLYPHLDAADVPELGRPDAEPSSDRPEAPAPALTDQRAGRDAQLEAQSRPSYRTESVTDGDRAAPVRSSPASEGYGEAFGSAIHQLLEQCVRTGRPTPWTDESVAASVLERTGAANTPDAVERATTMVQRFLDSRVWGRVQGADRVYAEYPIAHAVRRETPVVRRGVIDLAWRADGRWTLVDHKTDRVQGRPPETLSPDHAYVRQLQAYARAWAAVVNEPVAEVGLWLADAGTHLFGEPTGEEHSLSLGRRAAD</sequence>
<dbReference type="InterPro" id="IPR027417">
    <property type="entry name" value="P-loop_NTPase"/>
</dbReference>
<evidence type="ECO:0000259" key="18">
    <source>
        <dbReference type="PROSITE" id="PS51217"/>
    </source>
</evidence>
<evidence type="ECO:0000256" key="10">
    <source>
        <dbReference type="ARBA" id="ARBA00023235"/>
    </source>
</evidence>
<dbReference type="InterPro" id="IPR014016">
    <property type="entry name" value="UvrD-like_ATP-bd"/>
</dbReference>
<dbReference type="EMBL" id="JANUAU010000001">
    <property type="protein sequence ID" value="MCS3676583.1"/>
    <property type="molecule type" value="Genomic_DNA"/>
</dbReference>
<dbReference type="PROSITE" id="PS51198">
    <property type="entry name" value="UVRD_HELICASE_ATP_BIND"/>
    <property type="match status" value="1"/>
</dbReference>
<dbReference type="InterPro" id="IPR038726">
    <property type="entry name" value="PDDEXK_AddAB-type"/>
</dbReference>
<evidence type="ECO:0000256" key="15">
    <source>
        <dbReference type="PROSITE-ProRule" id="PRU00560"/>
    </source>
</evidence>
<keyword evidence="4 15" id="KW-0378">Hydrolase</keyword>
<comment type="caution">
    <text evidence="19">The sequence shown here is derived from an EMBL/GenBank/DDBJ whole genome shotgun (WGS) entry which is preliminary data.</text>
</comment>
<dbReference type="InterPro" id="IPR011335">
    <property type="entry name" value="Restrct_endonuc-II-like"/>
</dbReference>
<feature type="domain" description="UvrD-like helicase C-terminal" evidence="18">
    <location>
        <begin position="479"/>
        <end position="782"/>
    </location>
</feature>
<dbReference type="EC" id="5.6.2.4" evidence="12"/>
<accession>A0A9X2PYX0</accession>
<reference evidence="19" key="1">
    <citation type="submission" date="2022-08" db="EMBL/GenBank/DDBJ databases">
        <title>Genomic Encyclopedia of Type Strains, Phase V (KMG-V): Genome sequencing to study the core and pangenomes of soil and plant-associated prokaryotes.</title>
        <authorList>
            <person name="Whitman W."/>
        </authorList>
    </citation>
    <scope>NUCLEOTIDE SEQUENCE</scope>
    <source>
        <strain evidence="19">0</strain>
    </source>
</reference>
<dbReference type="PANTHER" id="PTHR11070">
    <property type="entry name" value="UVRD / RECB / PCRA DNA HELICASE FAMILY MEMBER"/>
    <property type="match status" value="1"/>
</dbReference>
<evidence type="ECO:0000256" key="14">
    <source>
        <dbReference type="ARBA" id="ARBA00048988"/>
    </source>
</evidence>
<dbReference type="SUPFAM" id="SSF52540">
    <property type="entry name" value="P-loop containing nucleoside triphosphate hydrolases"/>
    <property type="match status" value="1"/>
</dbReference>
<evidence type="ECO:0000256" key="11">
    <source>
        <dbReference type="ARBA" id="ARBA00034617"/>
    </source>
</evidence>
<comment type="catalytic activity">
    <reaction evidence="14">
        <text>ATP + H2O = ADP + phosphate + H(+)</text>
        <dbReference type="Rhea" id="RHEA:13065"/>
        <dbReference type="ChEBI" id="CHEBI:15377"/>
        <dbReference type="ChEBI" id="CHEBI:15378"/>
        <dbReference type="ChEBI" id="CHEBI:30616"/>
        <dbReference type="ChEBI" id="CHEBI:43474"/>
        <dbReference type="ChEBI" id="CHEBI:456216"/>
        <dbReference type="EC" id="5.6.2.4"/>
    </reaction>
</comment>
<dbReference type="Gene3D" id="1.10.486.10">
    <property type="entry name" value="PCRA, domain 4"/>
    <property type="match status" value="1"/>
</dbReference>
<dbReference type="InterPro" id="IPR011604">
    <property type="entry name" value="PDDEXK-like_dom_sf"/>
</dbReference>
<dbReference type="Proteomes" id="UP001155027">
    <property type="component" value="Unassembled WGS sequence"/>
</dbReference>
<evidence type="ECO:0000256" key="7">
    <source>
        <dbReference type="ARBA" id="ARBA00022840"/>
    </source>
</evidence>
<keyword evidence="2 15" id="KW-0547">Nucleotide-binding</keyword>
<dbReference type="GO" id="GO:0004527">
    <property type="term" value="F:exonuclease activity"/>
    <property type="evidence" value="ECO:0007669"/>
    <property type="project" value="UniProtKB-KW"/>
</dbReference>
<evidence type="ECO:0000256" key="4">
    <source>
        <dbReference type="ARBA" id="ARBA00022801"/>
    </source>
</evidence>
<evidence type="ECO:0000256" key="6">
    <source>
        <dbReference type="ARBA" id="ARBA00022839"/>
    </source>
</evidence>
<feature type="compositionally biased region" description="Basic and acidic residues" evidence="16">
    <location>
        <begin position="836"/>
        <end position="852"/>
    </location>
</feature>
<keyword evidence="6" id="KW-0269">Exonuclease</keyword>
<protein>
    <recommendedName>
        <fullName evidence="12">DNA 3'-5' helicase</fullName>
        <ecNumber evidence="12">5.6.2.4</ecNumber>
    </recommendedName>
    <alternativeName>
        <fullName evidence="13">DNA 3'-5' helicase II</fullName>
    </alternativeName>
</protein>
<proteinExistence type="predicted"/>
<dbReference type="Pfam" id="PF13361">
    <property type="entry name" value="UvrD_C"/>
    <property type="match status" value="1"/>
</dbReference>
<dbReference type="GO" id="GO:0043138">
    <property type="term" value="F:3'-5' DNA helicase activity"/>
    <property type="evidence" value="ECO:0007669"/>
    <property type="project" value="UniProtKB-EC"/>
</dbReference>
<dbReference type="AlphaFoldDB" id="A0A9X2PYX0"/>
<evidence type="ECO:0000256" key="16">
    <source>
        <dbReference type="SAM" id="MobiDB-lite"/>
    </source>
</evidence>
<evidence type="ECO:0000313" key="19">
    <source>
        <dbReference type="EMBL" id="MCS3676583.1"/>
    </source>
</evidence>
<dbReference type="Gene3D" id="3.40.50.300">
    <property type="entry name" value="P-loop containing nucleotide triphosphate hydrolases"/>
    <property type="match status" value="4"/>
</dbReference>
<comment type="catalytic activity">
    <reaction evidence="11">
        <text>Couples ATP hydrolysis with the unwinding of duplex DNA by translocating in the 3'-5' direction.</text>
        <dbReference type="EC" id="5.6.2.4"/>
    </reaction>
</comment>
<dbReference type="PANTHER" id="PTHR11070:SF2">
    <property type="entry name" value="ATP-DEPENDENT DNA HELICASE SRS2"/>
    <property type="match status" value="1"/>
</dbReference>
<dbReference type="InterPro" id="IPR014017">
    <property type="entry name" value="DNA_helicase_UvrD-like_C"/>
</dbReference>
<evidence type="ECO:0000256" key="8">
    <source>
        <dbReference type="ARBA" id="ARBA00023125"/>
    </source>
</evidence>
<dbReference type="Pfam" id="PF12705">
    <property type="entry name" value="PDDEXK_1"/>
    <property type="match status" value="1"/>
</dbReference>
<feature type="region of interest" description="Disordered" evidence="16">
    <location>
        <begin position="826"/>
        <end position="852"/>
    </location>
</feature>
<name>A0A9X2PYX0_9BACT</name>
<dbReference type="RefSeq" id="WP_259079366.1">
    <property type="nucleotide sequence ID" value="NZ_JANUAU010000001.1"/>
</dbReference>
<feature type="compositionally biased region" description="Polar residues" evidence="16">
    <location>
        <begin position="932"/>
        <end position="944"/>
    </location>
</feature>
<keyword evidence="7 15" id="KW-0067">ATP-binding</keyword>
<evidence type="ECO:0000256" key="5">
    <source>
        <dbReference type="ARBA" id="ARBA00022806"/>
    </source>
</evidence>
<dbReference type="InterPro" id="IPR000212">
    <property type="entry name" value="DNA_helicase_UvrD/REP"/>
</dbReference>
<gene>
    <name evidence="19" type="ORF">GGP71_000479</name>
</gene>
<feature type="compositionally biased region" description="Basic and acidic residues" evidence="16">
    <location>
        <begin position="900"/>
        <end position="914"/>
    </location>
</feature>
<keyword evidence="1" id="KW-0540">Nuclease</keyword>
<feature type="binding site" evidence="15">
    <location>
        <begin position="44"/>
        <end position="51"/>
    </location>
    <ligand>
        <name>ATP</name>
        <dbReference type="ChEBI" id="CHEBI:30616"/>
    </ligand>
</feature>
<evidence type="ECO:0000259" key="17">
    <source>
        <dbReference type="PROSITE" id="PS51198"/>
    </source>
</evidence>
<evidence type="ECO:0000256" key="13">
    <source>
        <dbReference type="ARBA" id="ARBA00034923"/>
    </source>
</evidence>
<organism evidence="19 20">
    <name type="scientific">Salinibacter ruber</name>
    <dbReference type="NCBI Taxonomy" id="146919"/>
    <lineage>
        <taxon>Bacteria</taxon>
        <taxon>Pseudomonadati</taxon>
        <taxon>Rhodothermota</taxon>
        <taxon>Rhodothermia</taxon>
        <taxon>Rhodothermales</taxon>
        <taxon>Salinibacteraceae</taxon>
        <taxon>Salinibacter</taxon>
    </lineage>
</organism>
<evidence type="ECO:0000256" key="9">
    <source>
        <dbReference type="ARBA" id="ARBA00023204"/>
    </source>
</evidence>
<evidence type="ECO:0000256" key="2">
    <source>
        <dbReference type="ARBA" id="ARBA00022741"/>
    </source>
</evidence>
<dbReference type="PROSITE" id="PS51217">
    <property type="entry name" value="UVRD_HELICASE_CTER"/>
    <property type="match status" value="1"/>
</dbReference>
<evidence type="ECO:0000256" key="1">
    <source>
        <dbReference type="ARBA" id="ARBA00022722"/>
    </source>
</evidence>
<keyword evidence="5 15" id="KW-0347">Helicase</keyword>